<reference evidence="6 7" key="1">
    <citation type="submission" date="2023-09" db="EMBL/GenBank/DDBJ databases">
        <authorList>
            <person name="Rey-Velasco X."/>
        </authorList>
    </citation>
    <scope>NUCLEOTIDE SEQUENCE [LARGE SCALE GENOMIC DNA]</scope>
    <source>
        <strain evidence="6 7">P117</strain>
    </source>
</reference>
<dbReference type="SMART" id="SM00448">
    <property type="entry name" value="REC"/>
    <property type="match status" value="1"/>
</dbReference>
<keyword evidence="1 3" id="KW-0597">Phosphoprotein</keyword>
<feature type="modified residue" description="4-aspartylphosphate" evidence="3">
    <location>
        <position position="58"/>
    </location>
</feature>
<evidence type="ECO:0000313" key="7">
    <source>
        <dbReference type="Proteomes" id="UP001253545"/>
    </source>
</evidence>
<dbReference type="SUPFAM" id="SSF52172">
    <property type="entry name" value="CheY-like"/>
    <property type="match status" value="1"/>
</dbReference>
<dbReference type="Pfam" id="PF00196">
    <property type="entry name" value="GerE"/>
    <property type="match status" value="1"/>
</dbReference>
<keyword evidence="2" id="KW-0238">DNA-binding</keyword>
<dbReference type="PANTHER" id="PTHR45566">
    <property type="entry name" value="HTH-TYPE TRANSCRIPTIONAL REGULATOR YHJB-RELATED"/>
    <property type="match status" value="1"/>
</dbReference>
<dbReference type="CDD" id="cd17535">
    <property type="entry name" value="REC_NarL-like"/>
    <property type="match status" value="1"/>
</dbReference>
<dbReference type="SUPFAM" id="SSF46894">
    <property type="entry name" value="C-terminal effector domain of the bipartite response regulators"/>
    <property type="match status" value="1"/>
</dbReference>
<feature type="domain" description="HTH luxR-type" evidence="4">
    <location>
        <begin position="134"/>
        <end position="199"/>
    </location>
</feature>
<dbReference type="EMBL" id="JAVRHX010000006">
    <property type="protein sequence ID" value="MDT0596363.1"/>
    <property type="molecule type" value="Genomic_DNA"/>
</dbReference>
<dbReference type="PANTHER" id="PTHR45566:SF1">
    <property type="entry name" value="HTH-TYPE TRANSCRIPTIONAL REGULATOR YHJB-RELATED"/>
    <property type="match status" value="1"/>
</dbReference>
<dbReference type="InterPro" id="IPR058245">
    <property type="entry name" value="NreC/VraR/RcsB-like_REC"/>
</dbReference>
<dbReference type="InterPro" id="IPR016032">
    <property type="entry name" value="Sig_transdc_resp-reg_C-effctor"/>
</dbReference>
<evidence type="ECO:0000256" key="2">
    <source>
        <dbReference type="ARBA" id="ARBA00023125"/>
    </source>
</evidence>
<evidence type="ECO:0000259" key="4">
    <source>
        <dbReference type="PROSITE" id="PS50043"/>
    </source>
</evidence>
<dbReference type="Pfam" id="PF00072">
    <property type="entry name" value="Response_reg"/>
    <property type="match status" value="1"/>
</dbReference>
<organism evidence="6 7">
    <name type="scientific">Glaciecola petra</name>
    <dbReference type="NCBI Taxonomy" id="3075602"/>
    <lineage>
        <taxon>Bacteria</taxon>
        <taxon>Pseudomonadati</taxon>
        <taxon>Pseudomonadota</taxon>
        <taxon>Gammaproteobacteria</taxon>
        <taxon>Alteromonadales</taxon>
        <taxon>Alteromonadaceae</taxon>
        <taxon>Glaciecola</taxon>
    </lineage>
</organism>
<accession>A0ABU2ZWH1</accession>
<dbReference type="PROSITE" id="PS50110">
    <property type="entry name" value="RESPONSE_REGULATORY"/>
    <property type="match status" value="1"/>
</dbReference>
<sequence>MKILVVDDHALFRDGLKHVLVALVDAPNDELLIYEANTSEASIPVLKENPDIDLVLVDLNMPGQLGFVVLEYCRTYHSTIPIVVVSASNRKQDIQQAMDLGAMAYVPKDTTSKLMINILGIVMSGGLYFPQIVSDESKPFFTSRQLQVLTLIVEGQSNKVIAANMEIAEATIKMHVTAIFKKLGVSNRTQAALLAKEQGIFS</sequence>
<dbReference type="InterPro" id="IPR011006">
    <property type="entry name" value="CheY-like_superfamily"/>
</dbReference>
<dbReference type="Proteomes" id="UP001253545">
    <property type="component" value="Unassembled WGS sequence"/>
</dbReference>
<dbReference type="InterPro" id="IPR000792">
    <property type="entry name" value="Tscrpt_reg_LuxR_C"/>
</dbReference>
<dbReference type="SMART" id="SM00421">
    <property type="entry name" value="HTH_LUXR"/>
    <property type="match status" value="1"/>
</dbReference>
<dbReference type="CDD" id="cd06170">
    <property type="entry name" value="LuxR_C_like"/>
    <property type="match status" value="1"/>
</dbReference>
<dbReference type="InterPro" id="IPR051015">
    <property type="entry name" value="EvgA-like"/>
</dbReference>
<evidence type="ECO:0000259" key="5">
    <source>
        <dbReference type="PROSITE" id="PS50110"/>
    </source>
</evidence>
<feature type="domain" description="Response regulatory" evidence="5">
    <location>
        <begin position="2"/>
        <end position="123"/>
    </location>
</feature>
<protein>
    <submittedName>
        <fullName evidence="6">Response regulator transcription factor</fullName>
    </submittedName>
</protein>
<comment type="caution">
    <text evidence="6">The sequence shown here is derived from an EMBL/GenBank/DDBJ whole genome shotgun (WGS) entry which is preliminary data.</text>
</comment>
<evidence type="ECO:0000256" key="1">
    <source>
        <dbReference type="ARBA" id="ARBA00022553"/>
    </source>
</evidence>
<dbReference type="Gene3D" id="3.40.50.2300">
    <property type="match status" value="1"/>
</dbReference>
<keyword evidence="7" id="KW-1185">Reference proteome</keyword>
<dbReference type="InterPro" id="IPR001789">
    <property type="entry name" value="Sig_transdc_resp-reg_receiver"/>
</dbReference>
<dbReference type="PROSITE" id="PS50043">
    <property type="entry name" value="HTH_LUXR_2"/>
    <property type="match status" value="1"/>
</dbReference>
<dbReference type="InterPro" id="IPR036388">
    <property type="entry name" value="WH-like_DNA-bd_sf"/>
</dbReference>
<evidence type="ECO:0000256" key="3">
    <source>
        <dbReference type="PROSITE-ProRule" id="PRU00169"/>
    </source>
</evidence>
<evidence type="ECO:0000313" key="6">
    <source>
        <dbReference type="EMBL" id="MDT0596363.1"/>
    </source>
</evidence>
<gene>
    <name evidence="6" type="ORF">RM552_16025</name>
</gene>
<dbReference type="PRINTS" id="PR00038">
    <property type="entry name" value="HTHLUXR"/>
</dbReference>
<dbReference type="Gene3D" id="1.10.10.10">
    <property type="entry name" value="Winged helix-like DNA-binding domain superfamily/Winged helix DNA-binding domain"/>
    <property type="match status" value="1"/>
</dbReference>
<proteinExistence type="predicted"/>
<name>A0ABU2ZWH1_9ALTE</name>
<dbReference type="PROSITE" id="PS00622">
    <property type="entry name" value="HTH_LUXR_1"/>
    <property type="match status" value="1"/>
</dbReference>
<dbReference type="RefSeq" id="WP_311369885.1">
    <property type="nucleotide sequence ID" value="NZ_JAVRHX010000006.1"/>
</dbReference>